<evidence type="ECO:0000313" key="3">
    <source>
        <dbReference type="Proteomes" id="UP001163878"/>
    </source>
</evidence>
<name>A0ABY6I7T2_STRPE</name>
<evidence type="ECO:0000259" key="1">
    <source>
        <dbReference type="Pfam" id="PF01636"/>
    </source>
</evidence>
<reference evidence="2" key="1">
    <citation type="submission" date="2022-10" db="EMBL/GenBank/DDBJ databases">
        <title>Cytochrome P450 Catalyzes Benzene Ring Formation in the Biosynthesis of Trialkyl-Substituted Aromatic Polyketides.</title>
        <authorList>
            <person name="Zhao E."/>
            <person name="Ge H."/>
        </authorList>
    </citation>
    <scope>NUCLEOTIDE SEQUENCE</scope>
    <source>
        <strain evidence="2">NA0869</strain>
    </source>
</reference>
<dbReference type="PANTHER" id="PTHR40086:SF1">
    <property type="entry name" value="CELL CYCLE REGULATOR CCRZ"/>
    <property type="match status" value="1"/>
</dbReference>
<dbReference type="PANTHER" id="PTHR40086">
    <property type="entry name" value="PHOSPHOTRANSFERASE YTMP-RELATED"/>
    <property type="match status" value="1"/>
</dbReference>
<accession>A0ABY6I7T2</accession>
<dbReference type="EMBL" id="CP107567">
    <property type="protein sequence ID" value="UYQ62978.1"/>
    <property type="molecule type" value="Genomic_DNA"/>
</dbReference>
<dbReference type="InterPro" id="IPR002575">
    <property type="entry name" value="Aminoglycoside_PTrfase"/>
</dbReference>
<proteinExistence type="predicted"/>
<gene>
    <name evidence="2" type="ORF">OGH68_16790</name>
</gene>
<dbReference type="SUPFAM" id="SSF56112">
    <property type="entry name" value="Protein kinase-like (PK-like)"/>
    <property type="match status" value="1"/>
</dbReference>
<keyword evidence="3" id="KW-1185">Reference proteome</keyword>
<dbReference type="InterPro" id="IPR011009">
    <property type="entry name" value="Kinase-like_dom_sf"/>
</dbReference>
<dbReference type="Gene3D" id="3.90.1200.10">
    <property type="match status" value="1"/>
</dbReference>
<dbReference type="InterPro" id="IPR052077">
    <property type="entry name" value="CcrZ_PhaseVar_Mediator"/>
</dbReference>
<protein>
    <submittedName>
        <fullName evidence="2">Phosphotransferase</fullName>
    </submittedName>
</protein>
<organism evidence="2 3">
    <name type="scientific">Streptomyces peucetius</name>
    <dbReference type="NCBI Taxonomy" id="1950"/>
    <lineage>
        <taxon>Bacteria</taxon>
        <taxon>Bacillati</taxon>
        <taxon>Actinomycetota</taxon>
        <taxon>Actinomycetes</taxon>
        <taxon>Kitasatosporales</taxon>
        <taxon>Streptomycetaceae</taxon>
        <taxon>Streptomyces</taxon>
    </lineage>
</organism>
<sequence>MTAEPSARVWQQAVRLSAGEALIEGPLKGYHHETYAFPLPHPAGGAGTVRWKCREPREGILRFDRRFFDSEGALLRALAGRVTSVPEIIEVDDIGLQRFIEGSTLARYGRPGSAVAEAHVAQIERLFRELAMVPAASLPTGAPPAGAETAVPPTGAATAVHPADGPDMTAVGVADGDCGAFAEGLIRFTEERVHQAYRPLYGRLFAELGVPESGMARLAERTRSFSRRPFCLLHGDLHRENFIVDGDGRLWTIDWELAMFGDPLYELATHLHLMGYPPEQEADVARRWRDAVEEVRPGSSYGWRADLPWLLEYKRAQSVYTDVIRAALGVARGDGGGPALRRTSRKLRAVLARGRSALGAAEPPQVGRIMGALERFSRSAP</sequence>
<feature type="domain" description="Aminoglycoside phosphotransferase" evidence="1">
    <location>
        <begin position="59"/>
        <end position="295"/>
    </location>
</feature>
<dbReference type="Pfam" id="PF01636">
    <property type="entry name" value="APH"/>
    <property type="match status" value="1"/>
</dbReference>
<dbReference type="RefSeq" id="WP_264244889.1">
    <property type="nucleotide sequence ID" value="NZ_CP107567.1"/>
</dbReference>
<evidence type="ECO:0000313" key="2">
    <source>
        <dbReference type="EMBL" id="UYQ62978.1"/>
    </source>
</evidence>
<dbReference type="Proteomes" id="UP001163878">
    <property type="component" value="Chromosome"/>
</dbReference>